<comment type="caution">
    <text evidence="1">The sequence shown here is derived from an EMBL/GenBank/DDBJ whole genome shotgun (WGS) entry which is preliminary data.</text>
</comment>
<dbReference type="AlphaFoldDB" id="M6BUY0"/>
<dbReference type="PATRIC" id="fig|1218567.3.peg.2885"/>
<sequence>MRKNFLKGDSYSFRIVRKIVIRGIFHILRIDLQSSGSNLFQKNELWILTPNPR</sequence>
<evidence type="ECO:0000313" key="2">
    <source>
        <dbReference type="Proteomes" id="UP000011873"/>
    </source>
</evidence>
<protein>
    <submittedName>
        <fullName evidence="1">Uncharacterized protein</fullName>
    </submittedName>
</protein>
<evidence type="ECO:0000313" key="1">
    <source>
        <dbReference type="EMBL" id="EMJ80193.1"/>
    </source>
</evidence>
<name>M6BUY0_LEPBO</name>
<dbReference type="Proteomes" id="UP000011873">
    <property type="component" value="Unassembled WGS sequence"/>
</dbReference>
<organism evidence="1 2">
    <name type="scientific">Leptospira borgpetersenii serovar Hardjo-bovis str. Sponselee</name>
    <dbReference type="NCBI Taxonomy" id="1303729"/>
    <lineage>
        <taxon>Bacteria</taxon>
        <taxon>Pseudomonadati</taxon>
        <taxon>Spirochaetota</taxon>
        <taxon>Spirochaetia</taxon>
        <taxon>Leptospirales</taxon>
        <taxon>Leptospiraceae</taxon>
        <taxon>Leptospira</taxon>
    </lineage>
</organism>
<dbReference type="EMBL" id="ANMU01000115">
    <property type="protein sequence ID" value="EMJ80193.1"/>
    <property type="molecule type" value="Genomic_DNA"/>
</dbReference>
<accession>M6BUY0</accession>
<proteinExistence type="predicted"/>
<gene>
    <name evidence="1" type="ORF">LEP1GSC016_2093</name>
</gene>
<reference evidence="1 2" key="1">
    <citation type="submission" date="2013-01" db="EMBL/GenBank/DDBJ databases">
        <authorList>
            <person name="Harkins D.M."/>
            <person name="Durkin A.S."/>
            <person name="Brinkac L.M."/>
            <person name="Haft D.H."/>
            <person name="Selengut J.D."/>
            <person name="Sanka R."/>
            <person name="DePew J."/>
            <person name="Purushe J."/>
            <person name="Galloway R.L."/>
            <person name="Vinetz J.M."/>
            <person name="Sutton G.G."/>
            <person name="Nierman W.C."/>
            <person name="Fouts D.E."/>
        </authorList>
    </citation>
    <scope>NUCLEOTIDE SEQUENCE [LARGE SCALE GENOMIC DNA]</scope>
    <source>
        <strain evidence="1 2">Sponselee CDC</strain>
    </source>
</reference>